<sequence>MNLEQMEYCLEVAKTHSITIASTNLRVTPSTISQAISRLEEELNLKLFERTRKGAIPLSEAGPILDRFKEVLDKVRQIKESTDVIGQGELKLSVIPGGVPSIVQTISSMKKSHPDIKFELSEKASWKIIQEIRDKQADIGLIAIYEEDVRKLLKGLSFQAIDQGKLFACVSKRNALAKKRTVTLKDLQEETFVLFNDEFVDPLMEEISRLYGDANVLLRTNNSEVIGAALLQLDAVTIGHEYSFANGSKALDLEVVKLELDLPQRNILIGWVMEQAKLASPLVKRFMERYRYEHHSR</sequence>
<comment type="caution">
    <text evidence="6">The sequence shown here is derived from an EMBL/GenBank/DDBJ whole genome shotgun (WGS) entry which is preliminary data.</text>
</comment>
<dbReference type="PANTHER" id="PTHR30419">
    <property type="entry name" value="HTH-TYPE TRANSCRIPTIONAL REGULATOR YBHD"/>
    <property type="match status" value="1"/>
</dbReference>
<dbReference type="GO" id="GO:0003700">
    <property type="term" value="F:DNA-binding transcription factor activity"/>
    <property type="evidence" value="ECO:0007669"/>
    <property type="project" value="InterPro"/>
</dbReference>
<dbReference type="RefSeq" id="WP_185123013.1">
    <property type="nucleotide sequence ID" value="NZ_JACJVQ010000024.1"/>
</dbReference>
<dbReference type="InterPro" id="IPR000847">
    <property type="entry name" value="LysR_HTH_N"/>
</dbReference>
<keyword evidence="3" id="KW-0238">DNA-binding</keyword>
<dbReference type="GO" id="GO:0005829">
    <property type="term" value="C:cytosol"/>
    <property type="evidence" value="ECO:0007669"/>
    <property type="project" value="TreeGrafter"/>
</dbReference>
<accession>A0A841T9D9</accession>
<evidence type="ECO:0000313" key="6">
    <source>
        <dbReference type="EMBL" id="MBB6637821.1"/>
    </source>
</evidence>
<comment type="similarity">
    <text evidence="1">Belongs to the LysR transcriptional regulatory family.</text>
</comment>
<evidence type="ECO:0000256" key="2">
    <source>
        <dbReference type="ARBA" id="ARBA00023015"/>
    </source>
</evidence>
<dbReference type="PANTHER" id="PTHR30419:SF8">
    <property type="entry name" value="NITROGEN ASSIMILATION TRANSCRIPTIONAL ACTIVATOR-RELATED"/>
    <property type="match status" value="1"/>
</dbReference>
<dbReference type="InterPro" id="IPR005119">
    <property type="entry name" value="LysR_subst-bd"/>
</dbReference>
<dbReference type="InterPro" id="IPR036388">
    <property type="entry name" value="WH-like_DNA-bd_sf"/>
</dbReference>
<dbReference type="InterPro" id="IPR050950">
    <property type="entry name" value="HTH-type_LysR_regulators"/>
</dbReference>
<dbReference type="InterPro" id="IPR036390">
    <property type="entry name" value="WH_DNA-bd_sf"/>
</dbReference>
<evidence type="ECO:0000256" key="3">
    <source>
        <dbReference type="ARBA" id="ARBA00023125"/>
    </source>
</evidence>
<reference evidence="6 7" key="1">
    <citation type="submission" date="2020-08" db="EMBL/GenBank/DDBJ databases">
        <title>Cohnella phylogeny.</title>
        <authorList>
            <person name="Dunlap C."/>
        </authorList>
    </citation>
    <scope>NUCLEOTIDE SEQUENCE [LARGE SCALE GENOMIC DNA]</scope>
    <source>
        <strain evidence="6 7">DSM 25241</strain>
    </source>
</reference>
<dbReference type="CDD" id="cd05466">
    <property type="entry name" value="PBP2_LTTR_substrate"/>
    <property type="match status" value="1"/>
</dbReference>
<keyword evidence="4" id="KW-0804">Transcription</keyword>
<protein>
    <submittedName>
        <fullName evidence="6">LysR family transcriptional regulator</fullName>
    </submittedName>
</protein>
<dbReference type="Gene3D" id="1.10.10.10">
    <property type="entry name" value="Winged helix-like DNA-binding domain superfamily/Winged helix DNA-binding domain"/>
    <property type="match status" value="1"/>
</dbReference>
<evidence type="ECO:0000259" key="5">
    <source>
        <dbReference type="PROSITE" id="PS50931"/>
    </source>
</evidence>
<gene>
    <name evidence="6" type="ORF">H7B67_27155</name>
</gene>
<name>A0A841T9D9_9BACL</name>
<evidence type="ECO:0000256" key="4">
    <source>
        <dbReference type="ARBA" id="ARBA00023163"/>
    </source>
</evidence>
<dbReference type="Gene3D" id="3.40.190.290">
    <property type="match status" value="1"/>
</dbReference>
<dbReference type="GO" id="GO:0003677">
    <property type="term" value="F:DNA binding"/>
    <property type="evidence" value="ECO:0007669"/>
    <property type="project" value="UniProtKB-KW"/>
</dbReference>
<feature type="domain" description="HTH lysR-type" evidence="5">
    <location>
        <begin position="1"/>
        <end position="58"/>
    </location>
</feature>
<keyword evidence="2" id="KW-0805">Transcription regulation</keyword>
<dbReference type="PROSITE" id="PS50931">
    <property type="entry name" value="HTH_LYSR"/>
    <property type="match status" value="1"/>
</dbReference>
<dbReference type="Pfam" id="PF03466">
    <property type="entry name" value="LysR_substrate"/>
    <property type="match status" value="1"/>
</dbReference>
<dbReference type="Proteomes" id="UP000535838">
    <property type="component" value="Unassembled WGS sequence"/>
</dbReference>
<dbReference type="Pfam" id="PF00126">
    <property type="entry name" value="HTH_1"/>
    <property type="match status" value="1"/>
</dbReference>
<dbReference type="SUPFAM" id="SSF53850">
    <property type="entry name" value="Periplasmic binding protein-like II"/>
    <property type="match status" value="1"/>
</dbReference>
<dbReference type="EMBL" id="JACJVQ010000024">
    <property type="protein sequence ID" value="MBB6637821.1"/>
    <property type="molecule type" value="Genomic_DNA"/>
</dbReference>
<organism evidence="6 7">
    <name type="scientific">Cohnella thailandensis</name>
    <dbReference type="NCBI Taxonomy" id="557557"/>
    <lineage>
        <taxon>Bacteria</taxon>
        <taxon>Bacillati</taxon>
        <taxon>Bacillota</taxon>
        <taxon>Bacilli</taxon>
        <taxon>Bacillales</taxon>
        <taxon>Paenibacillaceae</taxon>
        <taxon>Cohnella</taxon>
    </lineage>
</organism>
<evidence type="ECO:0000313" key="7">
    <source>
        <dbReference type="Proteomes" id="UP000535838"/>
    </source>
</evidence>
<proteinExistence type="inferred from homology"/>
<evidence type="ECO:0000256" key="1">
    <source>
        <dbReference type="ARBA" id="ARBA00009437"/>
    </source>
</evidence>
<dbReference type="SUPFAM" id="SSF46785">
    <property type="entry name" value="Winged helix' DNA-binding domain"/>
    <property type="match status" value="1"/>
</dbReference>
<dbReference type="AlphaFoldDB" id="A0A841T9D9"/>
<keyword evidence="7" id="KW-1185">Reference proteome</keyword>